<feature type="chain" id="PRO_5037303797" description="Lipoprotein" evidence="2">
    <location>
        <begin position="21"/>
        <end position="72"/>
    </location>
</feature>
<proteinExistence type="predicted"/>
<evidence type="ECO:0000256" key="1">
    <source>
        <dbReference type="SAM" id="MobiDB-lite"/>
    </source>
</evidence>
<reference evidence="3" key="2">
    <citation type="submission" date="2021-04" db="EMBL/GenBank/DDBJ databases">
        <authorList>
            <person name="Gilroy R."/>
        </authorList>
    </citation>
    <scope>NUCLEOTIDE SEQUENCE</scope>
    <source>
        <strain evidence="3">378</strain>
    </source>
</reference>
<dbReference type="AlphaFoldDB" id="A0A948TEF1"/>
<evidence type="ECO:0000313" key="3">
    <source>
        <dbReference type="EMBL" id="MBU3843555.1"/>
    </source>
</evidence>
<sequence length="72" mass="7883">MRKSVCLSLICAASVFLATACVPVYHDNPPPRPVPTAQGPHHSRPAAPPAHRPAPPPRHWQHHNNPRILGPR</sequence>
<keyword evidence="2" id="KW-0732">Signal</keyword>
<dbReference type="Proteomes" id="UP000733611">
    <property type="component" value="Unassembled WGS sequence"/>
</dbReference>
<comment type="caution">
    <text evidence="3">The sequence shown here is derived from an EMBL/GenBank/DDBJ whole genome shotgun (WGS) entry which is preliminary data.</text>
</comment>
<evidence type="ECO:0008006" key="5">
    <source>
        <dbReference type="Google" id="ProtNLM"/>
    </source>
</evidence>
<feature type="signal peptide" evidence="2">
    <location>
        <begin position="1"/>
        <end position="20"/>
    </location>
</feature>
<evidence type="ECO:0000313" key="4">
    <source>
        <dbReference type="Proteomes" id="UP000733611"/>
    </source>
</evidence>
<protein>
    <recommendedName>
        <fullName evidence="5">Lipoprotein</fullName>
    </recommendedName>
</protein>
<name>A0A948TEF1_9GAMM</name>
<evidence type="ECO:0000256" key="2">
    <source>
        <dbReference type="SAM" id="SignalP"/>
    </source>
</evidence>
<gene>
    <name evidence="3" type="ORF">H9847_01590</name>
</gene>
<organism evidence="3 4">
    <name type="scientific">Candidatus Anaerobiospirillum pullicola</name>
    <dbReference type="NCBI Taxonomy" id="2838451"/>
    <lineage>
        <taxon>Bacteria</taxon>
        <taxon>Pseudomonadati</taxon>
        <taxon>Pseudomonadota</taxon>
        <taxon>Gammaproteobacteria</taxon>
        <taxon>Aeromonadales</taxon>
        <taxon>Succinivibrionaceae</taxon>
        <taxon>Anaerobiospirillum</taxon>
    </lineage>
</organism>
<dbReference type="PROSITE" id="PS51257">
    <property type="entry name" value="PROKAR_LIPOPROTEIN"/>
    <property type="match status" value="1"/>
</dbReference>
<dbReference type="EMBL" id="JAHLFE010000030">
    <property type="protein sequence ID" value="MBU3843555.1"/>
    <property type="molecule type" value="Genomic_DNA"/>
</dbReference>
<reference evidence="3" key="1">
    <citation type="journal article" date="2021" name="PeerJ">
        <title>Extensive microbial diversity within the chicken gut microbiome revealed by metagenomics and culture.</title>
        <authorList>
            <person name="Gilroy R."/>
            <person name="Ravi A."/>
            <person name="Getino M."/>
            <person name="Pursley I."/>
            <person name="Horton D.L."/>
            <person name="Alikhan N.F."/>
            <person name="Baker D."/>
            <person name="Gharbi K."/>
            <person name="Hall N."/>
            <person name="Watson M."/>
            <person name="Adriaenssens E.M."/>
            <person name="Foster-Nyarko E."/>
            <person name="Jarju S."/>
            <person name="Secka A."/>
            <person name="Antonio M."/>
            <person name="Oren A."/>
            <person name="Chaudhuri R.R."/>
            <person name="La Ragione R."/>
            <person name="Hildebrand F."/>
            <person name="Pallen M.J."/>
        </authorList>
    </citation>
    <scope>NUCLEOTIDE SEQUENCE</scope>
    <source>
        <strain evidence="3">378</strain>
    </source>
</reference>
<feature type="region of interest" description="Disordered" evidence="1">
    <location>
        <begin position="27"/>
        <end position="72"/>
    </location>
</feature>
<feature type="compositionally biased region" description="Pro residues" evidence="1">
    <location>
        <begin position="46"/>
        <end position="58"/>
    </location>
</feature>
<accession>A0A948TEF1</accession>